<accession>A3XI49</accession>
<evidence type="ECO:0000313" key="3">
    <source>
        <dbReference type="EMBL" id="EAQ51044.1"/>
    </source>
</evidence>
<feature type="signal peptide" evidence="2">
    <location>
        <begin position="1"/>
        <end position="20"/>
    </location>
</feature>
<dbReference type="EMBL" id="AANC01000001">
    <property type="protein sequence ID" value="EAQ51044.1"/>
    <property type="molecule type" value="Genomic_DNA"/>
</dbReference>
<keyword evidence="4" id="KW-1185">Reference proteome</keyword>
<feature type="region of interest" description="Disordered" evidence="1">
    <location>
        <begin position="54"/>
        <end position="73"/>
    </location>
</feature>
<comment type="caution">
    <text evidence="3">The sequence shown here is derived from an EMBL/GenBank/DDBJ whole genome shotgun (WGS) entry which is preliminary data.</text>
</comment>
<dbReference type="OrthoDB" id="680777at2"/>
<gene>
    <name evidence="3" type="ORF">MED217_15915</name>
</gene>
<protein>
    <recommendedName>
        <fullName evidence="5">DUF4177 domain-containing protein</fullName>
    </recommendedName>
</protein>
<dbReference type="AlphaFoldDB" id="A3XI49"/>
<evidence type="ECO:0000256" key="1">
    <source>
        <dbReference type="SAM" id="MobiDB-lite"/>
    </source>
</evidence>
<dbReference type="Proteomes" id="UP000001601">
    <property type="component" value="Unassembled WGS sequence"/>
</dbReference>
<dbReference type="eggNOG" id="ENOG5030HXS">
    <property type="taxonomic scope" value="Bacteria"/>
</dbReference>
<evidence type="ECO:0000256" key="2">
    <source>
        <dbReference type="SAM" id="SignalP"/>
    </source>
</evidence>
<dbReference type="HOGENOM" id="CLU_121811_0_0_10"/>
<evidence type="ECO:0000313" key="4">
    <source>
        <dbReference type="Proteomes" id="UP000001601"/>
    </source>
</evidence>
<reference evidence="3 4" key="1">
    <citation type="journal article" date="2007" name="Nature">
        <title>Light stimulates growth of proteorhodopsin-containing marine Flavobacteria.</title>
        <authorList>
            <person name="Gomez-Consarnau L."/>
            <person name="Gonzalez J.M."/>
            <person name="Coll-Llado M."/>
            <person name="Gourdon P."/>
            <person name="Pascher T."/>
            <person name="Neutze R."/>
            <person name="Pedros-Alio C."/>
            <person name="Pinhassi J."/>
        </authorList>
    </citation>
    <scope>NUCLEOTIDE SEQUENCE [LARGE SCALE GENOMIC DNA]</scope>
    <source>
        <strain evidence="3 4">MED217</strain>
    </source>
</reference>
<feature type="chain" id="PRO_5002662403" description="DUF4177 domain-containing protein" evidence="2">
    <location>
        <begin position="21"/>
        <end position="152"/>
    </location>
</feature>
<evidence type="ECO:0008006" key="5">
    <source>
        <dbReference type="Google" id="ProtNLM"/>
    </source>
</evidence>
<dbReference type="STRING" id="398720.MED217_15915"/>
<name>A3XI49_LEEBM</name>
<sequence>MKIKTTLLLLLSLLSLPLCAQVMEYQTVTVIESIIPNGIGRSRMISTEAERDYKEFTSERSEEDNSRNKSSRGDIRVKNFEETKLLNFFNLGGIRFQNIAANDAVVTSKINAMAEEGWELAFVNSGVESYGGKDDENGIYVTRYIFKRPKQE</sequence>
<proteinExistence type="predicted"/>
<organism evidence="3 4">
    <name type="scientific">Leeuwenhoekiella blandensis (strain CECT 7118 / CCUG 51940 / KCTC 22103 / MED217)</name>
    <name type="common">Flavobacterium sp. (strain MED217)</name>
    <dbReference type="NCBI Taxonomy" id="398720"/>
    <lineage>
        <taxon>Bacteria</taxon>
        <taxon>Pseudomonadati</taxon>
        <taxon>Bacteroidota</taxon>
        <taxon>Flavobacteriia</taxon>
        <taxon>Flavobacteriales</taxon>
        <taxon>Flavobacteriaceae</taxon>
        <taxon>Leeuwenhoekiella</taxon>
    </lineage>
</organism>
<keyword evidence="2" id="KW-0732">Signal</keyword>